<name>A0A026X454_OOCBI</name>
<reference evidence="1 2" key="1">
    <citation type="journal article" date="2014" name="Curr. Biol.">
        <title>The genome of the clonal raider ant Cerapachys biroi.</title>
        <authorList>
            <person name="Oxley P.R."/>
            <person name="Ji L."/>
            <person name="Fetter-Pruneda I."/>
            <person name="McKenzie S.K."/>
            <person name="Li C."/>
            <person name="Hu H."/>
            <person name="Zhang G."/>
            <person name="Kronauer D.J."/>
        </authorList>
    </citation>
    <scope>NUCLEOTIDE SEQUENCE [LARGE SCALE GENOMIC DNA]</scope>
</reference>
<dbReference type="AlphaFoldDB" id="A0A026X454"/>
<evidence type="ECO:0000313" key="2">
    <source>
        <dbReference type="Proteomes" id="UP000053097"/>
    </source>
</evidence>
<keyword evidence="2" id="KW-1185">Reference proteome</keyword>
<dbReference type="EMBL" id="KK107030">
    <property type="protein sequence ID" value="EZA62144.1"/>
    <property type="molecule type" value="Genomic_DNA"/>
</dbReference>
<dbReference type="OMA" id="TCPCLAN"/>
<evidence type="ECO:0008006" key="3">
    <source>
        <dbReference type="Google" id="ProtNLM"/>
    </source>
</evidence>
<dbReference type="Proteomes" id="UP000053097">
    <property type="component" value="Unassembled WGS sequence"/>
</dbReference>
<proteinExistence type="predicted"/>
<protein>
    <recommendedName>
        <fullName evidence="3">GIY-YIG domain-containing protein</fullName>
    </recommendedName>
</protein>
<gene>
    <name evidence="1" type="ORF">X777_03751</name>
</gene>
<sequence>MSSNHHINKITDRKDFITLPYIRNLSENIKRILRGVGFRVLYTILKKLDRIIKRGKDLLPNNKQTNVVYRLNCLHCDACYVGQTKRHVETRVKEHKSDVRRIVGNHSVVSKHRLIG</sequence>
<evidence type="ECO:0000313" key="1">
    <source>
        <dbReference type="EMBL" id="EZA62144.1"/>
    </source>
</evidence>
<organism evidence="1 2">
    <name type="scientific">Ooceraea biroi</name>
    <name type="common">Clonal raider ant</name>
    <name type="synonym">Cerapachys biroi</name>
    <dbReference type="NCBI Taxonomy" id="2015173"/>
    <lineage>
        <taxon>Eukaryota</taxon>
        <taxon>Metazoa</taxon>
        <taxon>Ecdysozoa</taxon>
        <taxon>Arthropoda</taxon>
        <taxon>Hexapoda</taxon>
        <taxon>Insecta</taxon>
        <taxon>Pterygota</taxon>
        <taxon>Neoptera</taxon>
        <taxon>Endopterygota</taxon>
        <taxon>Hymenoptera</taxon>
        <taxon>Apocrita</taxon>
        <taxon>Aculeata</taxon>
        <taxon>Formicoidea</taxon>
        <taxon>Formicidae</taxon>
        <taxon>Dorylinae</taxon>
        <taxon>Ooceraea</taxon>
    </lineage>
</organism>
<accession>A0A026X454</accession>